<dbReference type="SUPFAM" id="SSF52788">
    <property type="entry name" value="Phosphotyrosine protein phosphatases I"/>
    <property type="match status" value="1"/>
</dbReference>
<dbReference type="PANTHER" id="PTHR47439">
    <property type="entry name" value="LOW MOLECULAR WEIGHT PHOSPHOTYROSINE PROTEIN PHOSPHATASE-RELATED"/>
    <property type="match status" value="1"/>
</dbReference>
<evidence type="ECO:0000313" key="2">
    <source>
        <dbReference type="EMBL" id="WIA13626.1"/>
    </source>
</evidence>
<keyword evidence="3" id="KW-1185">Reference proteome</keyword>
<dbReference type="SMART" id="SM00226">
    <property type="entry name" value="LMWPc"/>
    <property type="match status" value="1"/>
</dbReference>
<dbReference type="PANTHER" id="PTHR47439:SF1">
    <property type="entry name" value="ACID PHOSPHATASE"/>
    <property type="match status" value="1"/>
</dbReference>
<gene>
    <name evidence="2" type="ORF">OEZ85_007190</name>
</gene>
<proteinExistence type="predicted"/>
<dbReference type="Proteomes" id="UP001244341">
    <property type="component" value="Chromosome 4b"/>
</dbReference>
<protein>
    <recommendedName>
        <fullName evidence="1">Phosphotyrosine protein phosphatase I domain-containing protein</fullName>
    </recommendedName>
</protein>
<dbReference type="InterPro" id="IPR023485">
    <property type="entry name" value="Ptyr_pPase"/>
</dbReference>
<accession>A0ABY8TZE6</accession>
<feature type="domain" description="Phosphotyrosine protein phosphatase I" evidence="1">
    <location>
        <begin position="18"/>
        <end position="191"/>
    </location>
</feature>
<sequence>MATRVQAAAGQSGAKDKTSVLFVCLGNICRSPTAEAMFRSVVEKAGLSNQFEIDSCGTGGGSSNWYLPGGFSYHEGDESDPRMTSAAVKRGVRLTSTSRPLLPSDLNRFDYIIGMDPRNVRDILKAASYWAEQDQQLPRLEQVRGKTSLMTRYCSKAKTADEVPDPYYGGPAGFDLVLDLLDDAATGLLAHIHQEQQATAKQ</sequence>
<evidence type="ECO:0000313" key="3">
    <source>
        <dbReference type="Proteomes" id="UP001244341"/>
    </source>
</evidence>
<dbReference type="InterPro" id="IPR036196">
    <property type="entry name" value="Ptyr_pPase_sf"/>
</dbReference>
<dbReference type="Pfam" id="PF01451">
    <property type="entry name" value="LMWPc"/>
    <property type="match status" value="1"/>
</dbReference>
<dbReference type="Gene3D" id="3.40.50.2300">
    <property type="match status" value="1"/>
</dbReference>
<organism evidence="2 3">
    <name type="scientific">Tetradesmus obliquus</name>
    <name type="common">Green alga</name>
    <name type="synonym">Acutodesmus obliquus</name>
    <dbReference type="NCBI Taxonomy" id="3088"/>
    <lineage>
        <taxon>Eukaryota</taxon>
        <taxon>Viridiplantae</taxon>
        <taxon>Chlorophyta</taxon>
        <taxon>core chlorophytes</taxon>
        <taxon>Chlorophyceae</taxon>
        <taxon>CS clade</taxon>
        <taxon>Sphaeropleales</taxon>
        <taxon>Scenedesmaceae</taxon>
        <taxon>Tetradesmus</taxon>
    </lineage>
</organism>
<dbReference type="CDD" id="cd16343">
    <property type="entry name" value="LMWPTP"/>
    <property type="match status" value="1"/>
</dbReference>
<evidence type="ECO:0000259" key="1">
    <source>
        <dbReference type="SMART" id="SM00226"/>
    </source>
</evidence>
<name>A0ABY8TZE6_TETOB</name>
<dbReference type="EMBL" id="CP126211">
    <property type="protein sequence ID" value="WIA13626.1"/>
    <property type="molecule type" value="Genomic_DNA"/>
</dbReference>
<dbReference type="InterPro" id="IPR052995">
    <property type="entry name" value="LMW-PTP"/>
</dbReference>
<reference evidence="2 3" key="1">
    <citation type="submission" date="2023-05" db="EMBL/GenBank/DDBJ databases">
        <title>A 100% complete, gapless, phased diploid assembly of the Scenedesmus obliquus UTEX 3031 genome.</title>
        <authorList>
            <person name="Biondi T.C."/>
            <person name="Hanschen E.R."/>
            <person name="Kwon T."/>
            <person name="Eng W."/>
            <person name="Kruse C.P.S."/>
            <person name="Koehler S.I."/>
            <person name="Kunde Y."/>
            <person name="Gleasner C.D."/>
            <person name="You Mak K.T."/>
            <person name="Polle J."/>
            <person name="Hovde B.T."/>
            <person name="Starkenburg S.R."/>
        </authorList>
    </citation>
    <scope>NUCLEOTIDE SEQUENCE [LARGE SCALE GENOMIC DNA]</scope>
    <source>
        <strain evidence="2 3">DOE0152z</strain>
    </source>
</reference>